<dbReference type="Proteomes" id="UP000053237">
    <property type="component" value="Unassembled WGS sequence"/>
</dbReference>
<dbReference type="EMBL" id="CAIX01000009">
    <property type="protein sequence ID" value="CCI40448.1"/>
    <property type="molecule type" value="Genomic_DNA"/>
</dbReference>
<comment type="caution">
    <text evidence="2">The sequence shown here is derived from an EMBL/GenBank/DDBJ whole genome shotgun (WGS) entry which is preliminary data.</text>
</comment>
<dbReference type="InterPro" id="IPR046347">
    <property type="entry name" value="bZIP_sf"/>
</dbReference>
<keyword evidence="1" id="KW-0175">Coiled coil</keyword>
<protein>
    <recommendedName>
        <fullName evidence="4">BZIP domain-containing protein</fullName>
    </recommendedName>
</protein>
<evidence type="ECO:0000313" key="2">
    <source>
        <dbReference type="EMBL" id="CCI40448.1"/>
    </source>
</evidence>
<dbReference type="CDD" id="cd14686">
    <property type="entry name" value="bZIP"/>
    <property type="match status" value="1"/>
</dbReference>
<evidence type="ECO:0000256" key="1">
    <source>
        <dbReference type="SAM" id="Coils"/>
    </source>
</evidence>
<feature type="coiled-coil region" evidence="1">
    <location>
        <begin position="38"/>
        <end position="72"/>
    </location>
</feature>
<gene>
    <name evidence="2" type="ORF">BN9_012320</name>
</gene>
<dbReference type="GO" id="GO:0003700">
    <property type="term" value="F:DNA-binding transcription factor activity"/>
    <property type="evidence" value="ECO:0007669"/>
    <property type="project" value="InterPro"/>
</dbReference>
<evidence type="ECO:0008006" key="4">
    <source>
        <dbReference type="Google" id="ProtNLM"/>
    </source>
</evidence>
<keyword evidence="3" id="KW-1185">Reference proteome</keyword>
<dbReference type="SUPFAM" id="SSF57959">
    <property type="entry name" value="Leucine zipper domain"/>
    <property type="match status" value="1"/>
</dbReference>
<sequence length="291" mass="34068">MNRIEHLSRCRESRSGYPPEDKVLRRRQQYRIHQQRHRARLKNRMGCLQSDVDSLSKQIATLESKRKQMQQYIAIPHRTVLDIKLPLRFVTEFLQLFKHGYNFKNPSKQETFLRTQARHNLELYDIQGLENHIDQWKLYGRFFKMYRIAFNDLFIQVFDSETIVTVRTDIAISPTREGVLALHPRLNGCERGVQKLVQTKLAVPTKLEFHFDTSGLLCKFFVSGCYPRMLRELNLSPDIVELLFNDMRISSLSGVIYASPSVPTVKESMVRSKLNIQYLLGDKDSDNSVMS</sequence>
<proteinExistence type="predicted"/>
<reference evidence="2 3" key="1">
    <citation type="submission" date="2012-05" db="EMBL/GenBank/DDBJ databases">
        <title>Recombination and specialization in a pathogen metapopulation.</title>
        <authorList>
            <person name="Gardiner A."/>
            <person name="Kemen E."/>
            <person name="Schultz-Larsen T."/>
            <person name="MacLean D."/>
            <person name="Van Oosterhout C."/>
            <person name="Jones J.D.G."/>
        </authorList>
    </citation>
    <scope>NUCLEOTIDE SEQUENCE [LARGE SCALE GENOMIC DNA]</scope>
    <source>
        <strain evidence="2 3">Ac Nc2</strain>
    </source>
</reference>
<accession>A0A024G2C0</accession>
<evidence type="ECO:0000313" key="3">
    <source>
        <dbReference type="Proteomes" id="UP000053237"/>
    </source>
</evidence>
<organism evidence="2 3">
    <name type="scientific">Albugo candida</name>
    <dbReference type="NCBI Taxonomy" id="65357"/>
    <lineage>
        <taxon>Eukaryota</taxon>
        <taxon>Sar</taxon>
        <taxon>Stramenopiles</taxon>
        <taxon>Oomycota</taxon>
        <taxon>Peronosporomycetes</taxon>
        <taxon>Albuginales</taxon>
        <taxon>Albuginaceae</taxon>
        <taxon>Albugo</taxon>
    </lineage>
</organism>
<name>A0A024G2C0_9STRA</name>
<dbReference type="AlphaFoldDB" id="A0A024G2C0"/>
<dbReference type="InParanoid" id="A0A024G2C0"/>